<keyword evidence="2" id="KW-1185">Reference proteome</keyword>
<proteinExistence type="predicted"/>
<dbReference type="EMBL" id="FNPI01000015">
    <property type="protein sequence ID" value="SDZ50668.1"/>
    <property type="molecule type" value="Genomic_DNA"/>
</dbReference>
<evidence type="ECO:0000313" key="2">
    <source>
        <dbReference type="Proteomes" id="UP000198935"/>
    </source>
</evidence>
<evidence type="ECO:0000313" key="1">
    <source>
        <dbReference type="EMBL" id="SDZ50668.1"/>
    </source>
</evidence>
<gene>
    <name evidence="1" type="ORF">SAMN05421736_11539</name>
</gene>
<protein>
    <submittedName>
        <fullName evidence="1">Uncharacterized protein</fullName>
    </submittedName>
</protein>
<reference evidence="2" key="1">
    <citation type="submission" date="2016-10" db="EMBL/GenBank/DDBJ databases">
        <authorList>
            <person name="Varghese N."/>
            <person name="Submissions S."/>
        </authorList>
    </citation>
    <scope>NUCLEOTIDE SEQUENCE [LARGE SCALE GENOMIC DNA]</scope>
    <source>
        <strain evidence="2">SP</strain>
    </source>
</reference>
<sequence>MKYKGDVFIGSIIDGDQIMLYTRDVSLGQKHKMIMRDKDEYYLYVDLKDVNEITQIWKLYL</sequence>
<organism evidence="1 2">
    <name type="scientific">Evansella caseinilytica</name>
    <dbReference type="NCBI Taxonomy" id="1503961"/>
    <lineage>
        <taxon>Bacteria</taxon>
        <taxon>Bacillati</taxon>
        <taxon>Bacillota</taxon>
        <taxon>Bacilli</taxon>
        <taxon>Bacillales</taxon>
        <taxon>Bacillaceae</taxon>
        <taxon>Evansella</taxon>
    </lineage>
</organism>
<accession>A0A1H3TLB9</accession>
<name>A0A1H3TLB9_9BACI</name>
<dbReference type="Proteomes" id="UP000198935">
    <property type="component" value="Unassembled WGS sequence"/>
</dbReference>
<dbReference type="OrthoDB" id="3213544at2"/>
<dbReference type="AlphaFoldDB" id="A0A1H3TLB9"/>